<dbReference type="Proteomes" id="UP000515154">
    <property type="component" value="Linkage group LG10"/>
</dbReference>
<dbReference type="KEGG" id="osn:115216687"/>
<name>A0A6P7SVV7_9MOLL</name>
<dbReference type="GO" id="GO:0005524">
    <property type="term" value="F:ATP binding"/>
    <property type="evidence" value="ECO:0007669"/>
    <property type="project" value="InterPro"/>
</dbReference>
<evidence type="ECO:0000313" key="7">
    <source>
        <dbReference type="RefSeq" id="XP_029642061.1"/>
    </source>
</evidence>
<dbReference type="RefSeq" id="XP_029642061.1">
    <property type="nucleotide sequence ID" value="XM_029786201.2"/>
</dbReference>
<feature type="domain" description="Protein kinase" evidence="5">
    <location>
        <begin position="40"/>
        <end position="353"/>
    </location>
</feature>
<dbReference type="FunFam" id="3.30.200.20:FF:000098">
    <property type="entry name" value="Nuclear receptor-binding protein 1"/>
    <property type="match status" value="1"/>
</dbReference>
<feature type="compositionally biased region" description="Acidic residues" evidence="4">
    <location>
        <begin position="18"/>
        <end position="29"/>
    </location>
</feature>
<dbReference type="SUPFAM" id="SSF56112">
    <property type="entry name" value="Protein kinase-like (PK-like)"/>
    <property type="match status" value="1"/>
</dbReference>
<keyword evidence="7" id="KW-0675">Receptor</keyword>
<dbReference type="PROSITE" id="PS50011">
    <property type="entry name" value="PROTEIN_KINASE_DOM"/>
    <property type="match status" value="1"/>
</dbReference>
<reference evidence="7" key="1">
    <citation type="submission" date="2025-08" db="UniProtKB">
        <authorList>
            <consortium name="RefSeq"/>
        </authorList>
    </citation>
    <scope>IDENTIFICATION</scope>
</reference>
<evidence type="ECO:0000313" key="6">
    <source>
        <dbReference type="Proteomes" id="UP000515154"/>
    </source>
</evidence>
<organism evidence="6 7">
    <name type="scientific">Octopus sinensis</name>
    <name type="common">East Asian common octopus</name>
    <dbReference type="NCBI Taxonomy" id="2607531"/>
    <lineage>
        <taxon>Eukaryota</taxon>
        <taxon>Metazoa</taxon>
        <taxon>Spiralia</taxon>
        <taxon>Lophotrochozoa</taxon>
        <taxon>Mollusca</taxon>
        <taxon>Cephalopoda</taxon>
        <taxon>Coleoidea</taxon>
        <taxon>Octopodiformes</taxon>
        <taxon>Octopoda</taxon>
        <taxon>Incirrata</taxon>
        <taxon>Octopodidae</taxon>
        <taxon>Octopus</taxon>
    </lineage>
</organism>
<dbReference type="Gene3D" id="1.10.510.10">
    <property type="entry name" value="Transferase(Phosphotransferase) domain 1"/>
    <property type="match status" value="1"/>
</dbReference>
<keyword evidence="2" id="KW-0963">Cytoplasm</keyword>
<evidence type="ECO:0000256" key="2">
    <source>
        <dbReference type="ARBA" id="ARBA00022490"/>
    </source>
</evidence>
<dbReference type="GO" id="GO:0004672">
    <property type="term" value="F:protein kinase activity"/>
    <property type="evidence" value="ECO:0007669"/>
    <property type="project" value="InterPro"/>
</dbReference>
<dbReference type="Gene3D" id="3.30.200.20">
    <property type="entry name" value="Phosphorylase Kinase, domain 1"/>
    <property type="match status" value="1"/>
</dbReference>
<proteinExistence type="predicted"/>
<evidence type="ECO:0000256" key="1">
    <source>
        <dbReference type="ARBA" id="ARBA00004496"/>
    </source>
</evidence>
<dbReference type="InterPro" id="IPR000719">
    <property type="entry name" value="Prot_kinase_dom"/>
</dbReference>
<evidence type="ECO:0000256" key="4">
    <source>
        <dbReference type="SAM" id="MobiDB-lite"/>
    </source>
</evidence>
<gene>
    <name evidence="7" type="primary">LOC115216687</name>
</gene>
<accession>A0A6P7SVV7</accession>
<dbReference type="Pfam" id="PF07714">
    <property type="entry name" value="PK_Tyr_Ser-Thr"/>
    <property type="match status" value="1"/>
</dbReference>
<evidence type="ECO:0000256" key="3">
    <source>
        <dbReference type="ARBA" id="ARBA00022553"/>
    </source>
</evidence>
<keyword evidence="3" id="KW-0597">Phosphoprotein</keyword>
<sequence length="559" mass="63871">MMAETEAENRPDLKTDSGDESDDLSEVLEESPCGRWQKRREEVEQRDVPGIDSAFLAMDTEEGMEVVWNEVQFSEKKNFKAQQEKIRQVFDNLIQLDHPNIVKFHKYWTDTVGEKPRVIFITEYMSSGSLKQFLKKTKKNNKTFPLKGHSKKKQAWKRWCTQILSALSYLHSCDPPIIHGNLTCDTIFIQHNGLVKIGSGFFSRFLLVDFMVTWDSCEEREKALVTSVMVSCGIIHLFRTGSFFERMFAPDAIHHHVKTYREDLKNMHCIAPEYEGPGQVTTAVDIYSFGMCALEMAALEIQGNGEANVTPEAIKCTLESLEDSLQRDFIRRCIERDPQKRPGSRELLFHAVLFEVHSLKLLAGNCFVKNSYILPGNMAEEAYLPKTDPSKVIAEINFKEHGFMQWKFSQVGSIELEKFLEDVRNGIYPLTAFALPRPPPSRPRAITPELAESVKSETPEPMDVETRMVTNMACQMRKTDENCNLNLTLLLRMDDKMNRQLQCEISQEDNASTLAEELVHYGFINELDKDKVATLIEQHLRQGSTHMNGPMSPITVPSG</sequence>
<dbReference type="PANTHER" id="PTHR13902">
    <property type="entry name" value="SERINE/THREONINE-PROTEIN KINASE WNK WITH NO LYSINE -RELATED"/>
    <property type="match status" value="1"/>
</dbReference>
<protein>
    <submittedName>
        <fullName evidence="7">Nuclear receptor-binding protein isoform X1</fullName>
    </submittedName>
</protein>
<dbReference type="GO" id="GO:0005737">
    <property type="term" value="C:cytoplasm"/>
    <property type="evidence" value="ECO:0007669"/>
    <property type="project" value="UniProtKB-SubCell"/>
</dbReference>
<evidence type="ECO:0000259" key="5">
    <source>
        <dbReference type="PROSITE" id="PS50011"/>
    </source>
</evidence>
<dbReference type="InterPro" id="IPR050588">
    <property type="entry name" value="WNK_Ser-Thr_kinase"/>
</dbReference>
<feature type="compositionally biased region" description="Basic and acidic residues" evidence="4">
    <location>
        <begin position="7"/>
        <end position="17"/>
    </location>
</feature>
<comment type="subcellular location">
    <subcellularLocation>
        <location evidence="1">Cytoplasm</location>
    </subcellularLocation>
</comment>
<dbReference type="AlphaFoldDB" id="A0A6P7SVV7"/>
<feature type="region of interest" description="Disordered" evidence="4">
    <location>
        <begin position="1"/>
        <end position="44"/>
    </location>
</feature>
<keyword evidence="6" id="KW-1185">Reference proteome</keyword>
<dbReference type="InterPro" id="IPR011009">
    <property type="entry name" value="Kinase-like_dom_sf"/>
</dbReference>
<dbReference type="InterPro" id="IPR001245">
    <property type="entry name" value="Ser-Thr/Tyr_kinase_cat_dom"/>
</dbReference>